<dbReference type="SUPFAM" id="SSF53254">
    <property type="entry name" value="Phosphoglycerate mutase-like"/>
    <property type="match status" value="1"/>
</dbReference>
<dbReference type="Pfam" id="PF00300">
    <property type="entry name" value="His_Phos_1"/>
    <property type="match status" value="1"/>
</dbReference>
<dbReference type="Proteomes" id="UP000182944">
    <property type="component" value="Unassembled WGS sequence"/>
</dbReference>
<protein>
    <submittedName>
        <fullName evidence="1">Alpha-ribazole phosphatase</fullName>
    </submittedName>
</protein>
<gene>
    <name evidence="1" type="ORF">SAMN05444276_102791</name>
</gene>
<name>A0A1H2YBQ9_9RHOB</name>
<dbReference type="OrthoDB" id="8347407at2"/>
<dbReference type="InterPro" id="IPR013078">
    <property type="entry name" value="His_Pase_superF_clade-1"/>
</dbReference>
<dbReference type="CDD" id="cd07067">
    <property type="entry name" value="HP_PGM_like"/>
    <property type="match status" value="1"/>
</dbReference>
<dbReference type="AlphaFoldDB" id="A0A1H2YBQ9"/>
<dbReference type="STRING" id="1545044.SAMN05444276_102791"/>
<organism evidence="1 2">
    <name type="scientific">Paracoccus sanguinis</name>
    <dbReference type="NCBI Taxonomy" id="1545044"/>
    <lineage>
        <taxon>Bacteria</taxon>
        <taxon>Pseudomonadati</taxon>
        <taxon>Pseudomonadota</taxon>
        <taxon>Alphaproteobacteria</taxon>
        <taxon>Rhodobacterales</taxon>
        <taxon>Paracoccaceae</taxon>
        <taxon>Paracoccus</taxon>
    </lineage>
</organism>
<accession>A0A1H2YBQ9</accession>
<evidence type="ECO:0000313" key="1">
    <source>
        <dbReference type="EMBL" id="SDX02258.1"/>
    </source>
</evidence>
<reference evidence="2" key="1">
    <citation type="submission" date="2016-10" db="EMBL/GenBank/DDBJ databases">
        <authorList>
            <person name="Varghese N."/>
            <person name="Submissions S."/>
        </authorList>
    </citation>
    <scope>NUCLEOTIDE SEQUENCE [LARGE SCALE GENOMIC DNA]</scope>
    <source>
        <strain evidence="2">DSM 29303</strain>
    </source>
</reference>
<keyword evidence="2" id="KW-1185">Reference proteome</keyword>
<dbReference type="EMBL" id="FNNA01000002">
    <property type="protein sequence ID" value="SDX02258.1"/>
    <property type="molecule type" value="Genomic_DNA"/>
</dbReference>
<sequence>MPAKPPRAPRPPATAPAVPDGAATLLLIRHGPVEDQGRLVGRRDLTIRIDPAAVARLGRRIGPVDRIAVSPAMRCRQTAAALWPDRDAAQLPALWEQDFGAWEGASYAHLPDLGPLSADDLAATAPPGGESFADACARIVPALEALAAGGGRVAVVAHAGTVRAALARALGSPGAALAFRIAPLSLTRIEASPAGWAVSFVNLTADESTDESTDEAG</sequence>
<dbReference type="RefSeq" id="WP_083388357.1">
    <property type="nucleotide sequence ID" value="NZ_FNNA01000002.1"/>
</dbReference>
<dbReference type="Gene3D" id="3.40.50.1240">
    <property type="entry name" value="Phosphoglycerate mutase-like"/>
    <property type="match status" value="1"/>
</dbReference>
<proteinExistence type="predicted"/>
<evidence type="ECO:0000313" key="2">
    <source>
        <dbReference type="Proteomes" id="UP000182944"/>
    </source>
</evidence>
<dbReference type="SMART" id="SM00855">
    <property type="entry name" value="PGAM"/>
    <property type="match status" value="1"/>
</dbReference>
<dbReference type="InterPro" id="IPR029033">
    <property type="entry name" value="His_PPase_superfam"/>
</dbReference>